<dbReference type="PANTHER" id="PTHR42749:SF1">
    <property type="entry name" value="CELL SHAPE-DETERMINING PROTEIN MREB"/>
    <property type="match status" value="1"/>
</dbReference>
<dbReference type="Gene3D" id="3.90.640.10">
    <property type="entry name" value="Actin, Chain A, domain 4"/>
    <property type="match status" value="1"/>
</dbReference>
<evidence type="ECO:0000313" key="2">
    <source>
        <dbReference type="Proteomes" id="UP000309340"/>
    </source>
</evidence>
<comment type="caution">
    <text evidence="1">The sequence shown here is derived from an EMBL/GenBank/DDBJ whole genome shotgun (WGS) entry which is preliminary data.</text>
</comment>
<dbReference type="OrthoDB" id="2394218at2759"/>
<dbReference type="SUPFAM" id="SSF53067">
    <property type="entry name" value="Actin-like ATPase domain"/>
    <property type="match status" value="1"/>
</dbReference>
<dbReference type="STRING" id="329884.A0A4U0WA04"/>
<dbReference type="InterPro" id="IPR043129">
    <property type="entry name" value="ATPase_NBD"/>
</dbReference>
<dbReference type="EMBL" id="NAJQ01001417">
    <property type="protein sequence ID" value="TKA59262.1"/>
    <property type="molecule type" value="Genomic_DNA"/>
</dbReference>
<protein>
    <submittedName>
        <fullName evidence="1">Uncharacterized protein</fullName>
    </submittedName>
</protein>
<evidence type="ECO:0000313" key="1">
    <source>
        <dbReference type="EMBL" id="TKA59262.1"/>
    </source>
</evidence>
<proteinExistence type="predicted"/>
<dbReference type="CDD" id="cd10170">
    <property type="entry name" value="ASKHA_NBD_HSP70"/>
    <property type="match status" value="1"/>
</dbReference>
<organism evidence="1 2">
    <name type="scientific">Friedmanniomyces simplex</name>
    <dbReference type="NCBI Taxonomy" id="329884"/>
    <lineage>
        <taxon>Eukaryota</taxon>
        <taxon>Fungi</taxon>
        <taxon>Dikarya</taxon>
        <taxon>Ascomycota</taxon>
        <taxon>Pezizomycotina</taxon>
        <taxon>Dothideomycetes</taxon>
        <taxon>Dothideomycetidae</taxon>
        <taxon>Mycosphaerellales</taxon>
        <taxon>Teratosphaeriaceae</taxon>
        <taxon>Friedmanniomyces</taxon>
    </lineage>
</organism>
<name>A0A4U0WA04_9PEZI</name>
<dbReference type="Gene3D" id="3.30.420.40">
    <property type="match status" value="2"/>
</dbReference>
<keyword evidence="2" id="KW-1185">Reference proteome</keyword>
<gene>
    <name evidence="1" type="ORF">B0A55_11142</name>
</gene>
<dbReference type="Proteomes" id="UP000309340">
    <property type="component" value="Unassembled WGS sequence"/>
</dbReference>
<dbReference type="PANTHER" id="PTHR42749">
    <property type="entry name" value="CELL SHAPE-DETERMINING PROTEIN MREB"/>
    <property type="match status" value="1"/>
</dbReference>
<reference evidence="1 2" key="1">
    <citation type="submission" date="2017-03" db="EMBL/GenBank/DDBJ databases">
        <title>Genomes of endolithic fungi from Antarctica.</title>
        <authorList>
            <person name="Coleine C."/>
            <person name="Masonjones S."/>
            <person name="Stajich J.E."/>
        </authorList>
    </citation>
    <scope>NUCLEOTIDE SEQUENCE [LARGE SCALE GENOMIC DNA]</scope>
    <source>
        <strain evidence="1 2">CCFEE 5184</strain>
    </source>
</reference>
<accession>A0A4U0WA04</accession>
<dbReference type="AlphaFoldDB" id="A0A4U0WA04"/>
<sequence length="573" mass="64837">MNWPGKASYEMRSKVDTAISYAAGTRHVRNWGFECDEDDDSTEVEKLFKLFLDPSFVDVSGYAPAHHEAQQWYRDYLAELYQCIMQFLRDRVACFETKRIEFVFAVPTTWKDPATIADIERLIRVAGYGKQTRQRVAITLTEAEAAAVYAAKQQMQRGDVFLGCDAGGGTTDLNVLKVSSASRGRTELEPLHCNEGEAIGSTLIDHKAEKLVLDRLQRVEAELHGADLESLARRMIKDRFMSYKCSFGSGVMNVPKLPLPIPDIAPGQDFPIAGIENSNLVLTREDLQALFDEQIQRICDLLDEQLRVVQYSHPDESVSYLVLSGGLGSSPYVQKRIRDRYERGAGPGCANAQNMTILLATDPQLAVAHGLLLARTQALRGGPEILSTRRCPVSYGVLCREPYDAIKHQGEDVEQDPFTKKRFAEKQVSWFIKQGDKVDVKQGINQRFRFKIPLGCERDPWRTKIVMSSMPTNQLPRSLRHEGVKQVCTVETVLDPVDMKRKNNKWYHLKTEYNEAEFDVKLLIGTGLQFEIWGQEGKKSKSHEEIEVEWEVPHDMDVKTSGAHDGRGMYRVA</sequence>